<evidence type="ECO:0000313" key="2">
    <source>
        <dbReference type="EMBL" id="RDU24328.1"/>
    </source>
</evidence>
<proteinExistence type="predicted"/>
<dbReference type="InterPro" id="IPR005182">
    <property type="entry name" value="YdbS-like_PH"/>
</dbReference>
<organism evidence="2 3">
    <name type="scientific">Anaerosacchariphilus polymeriproducens</name>
    <dbReference type="NCBI Taxonomy" id="1812858"/>
    <lineage>
        <taxon>Bacteria</taxon>
        <taxon>Bacillati</taxon>
        <taxon>Bacillota</taxon>
        <taxon>Clostridia</taxon>
        <taxon>Lachnospirales</taxon>
        <taxon>Lachnospiraceae</taxon>
        <taxon>Anaerosacchariphilus</taxon>
    </lineage>
</organism>
<feature type="domain" description="YdbS-like PH" evidence="1">
    <location>
        <begin position="16"/>
        <end position="93"/>
    </location>
</feature>
<name>A0A371AXM7_9FIRM</name>
<comment type="caution">
    <text evidence="2">The sequence shown here is derived from an EMBL/GenBank/DDBJ whole genome shotgun (WGS) entry which is preliminary data.</text>
</comment>
<gene>
    <name evidence="2" type="ORF">DWV06_04965</name>
</gene>
<protein>
    <submittedName>
        <fullName evidence="2">PH domain-containing protein</fullName>
    </submittedName>
</protein>
<reference evidence="2 3" key="1">
    <citation type="submission" date="2018-07" db="EMBL/GenBank/DDBJ databases">
        <title>Anaerosacharophilus polymeroproducens gen. nov. sp. nov., an anaerobic bacterium isolated from salt field.</title>
        <authorList>
            <person name="Kim W."/>
            <person name="Yang S.-H."/>
            <person name="Oh J."/>
            <person name="Lee J.-H."/>
            <person name="Kwon K.K."/>
        </authorList>
    </citation>
    <scope>NUCLEOTIDE SEQUENCE [LARGE SCALE GENOMIC DNA]</scope>
    <source>
        <strain evidence="2 3">MCWD5</strain>
    </source>
</reference>
<sequence length="120" mass="14195">MGYKERKRILFFGLPWTFTRYTIEEDILTINTGLIKQVENDCFMYKIQDVQMTSGFFERMFGMGTIICYTGDKTHPQLILQHIKNSREIKEFILKTSEEARMKRRTINTLDIGIEDGDLE</sequence>
<dbReference type="AlphaFoldDB" id="A0A371AXM7"/>
<dbReference type="EMBL" id="QRCT01000013">
    <property type="protein sequence ID" value="RDU24328.1"/>
    <property type="molecule type" value="Genomic_DNA"/>
</dbReference>
<keyword evidence="3" id="KW-1185">Reference proteome</keyword>
<accession>A0A371AXM7</accession>
<dbReference type="Pfam" id="PF03703">
    <property type="entry name" value="bPH_2"/>
    <property type="match status" value="1"/>
</dbReference>
<dbReference type="RefSeq" id="WP_115481072.1">
    <property type="nucleotide sequence ID" value="NZ_QRCT01000013.1"/>
</dbReference>
<evidence type="ECO:0000313" key="3">
    <source>
        <dbReference type="Proteomes" id="UP000255036"/>
    </source>
</evidence>
<evidence type="ECO:0000259" key="1">
    <source>
        <dbReference type="Pfam" id="PF03703"/>
    </source>
</evidence>
<dbReference type="OrthoDB" id="9790842at2"/>
<dbReference type="Proteomes" id="UP000255036">
    <property type="component" value="Unassembled WGS sequence"/>
</dbReference>